<dbReference type="Proteomes" id="UP001168821">
    <property type="component" value="Unassembled WGS sequence"/>
</dbReference>
<gene>
    <name evidence="1" type="ORF">Zmor_002089</name>
</gene>
<proteinExistence type="predicted"/>
<dbReference type="EMBL" id="JALNTZ010000001">
    <property type="protein sequence ID" value="KAJ3666654.1"/>
    <property type="molecule type" value="Genomic_DNA"/>
</dbReference>
<keyword evidence="2" id="KW-1185">Reference proteome</keyword>
<organism evidence="1 2">
    <name type="scientific">Zophobas morio</name>
    <dbReference type="NCBI Taxonomy" id="2755281"/>
    <lineage>
        <taxon>Eukaryota</taxon>
        <taxon>Metazoa</taxon>
        <taxon>Ecdysozoa</taxon>
        <taxon>Arthropoda</taxon>
        <taxon>Hexapoda</taxon>
        <taxon>Insecta</taxon>
        <taxon>Pterygota</taxon>
        <taxon>Neoptera</taxon>
        <taxon>Endopterygota</taxon>
        <taxon>Coleoptera</taxon>
        <taxon>Polyphaga</taxon>
        <taxon>Cucujiformia</taxon>
        <taxon>Tenebrionidae</taxon>
        <taxon>Zophobas</taxon>
    </lineage>
</organism>
<dbReference type="AlphaFoldDB" id="A0AA38MT47"/>
<evidence type="ECO:0000313" key="1">
    <source>
        <dbReference type="EMBL" id="KAJ3666654.1"/>
    </source>
</evidence>
<accession>A0AA38MT47</accession>
<comment type="caution">
    <text evidence="1">The sequence shown here is derived from an EMBL/GenBank/DDBJ whole genome shotgun (WGS) entry which is preliminary data.</text>
</comment>
<protein>
    <submittedName>
        <fullName evidence="1">Uncharacterized protein</fullName>
    </submittedName>
</protein>
<evidence type="ECO:0000313" key="2">
    <source>
        <dbReference type="Proteomes" id="UP001168821"/>
    </source>
</evidence>
<name>A0AA38MT47_9CUCU</name>
<reference evidence="1" key="1">
    <citation type="journal article" date="2023" name="G3 (Bethesda)">
        <title>Whole genome assemblies of Zophobas morio and Tenebrio molitor.</title>
        <authorList>
            <person name="Kaur S."/>
            <person name="Stinson S.A."/>
            <person name="diCenzo G.C."/>
        </authorList>
    </citation>
    <scope>NUCLEOTIDE SEQUENCE</scope>
    <source>
        <strain evidence="1">QUZm001</strain>
    </source>
</reference>
<sequence>MSTWSGSEIASLSLLKAVLKKHSPPPLSIRSKIEELCKFGAFIDAGGIFRSSRAAQEAKSGRSGWRVLTLNLGICGKFKREWCCNVLGSIEFDVYCSFSRRSFRGSRVFETLDSELK</sequence>